<accession>K0TN23</accession>
<proteinExistence type="predicted"/>
<dbReference type="AlphaFoldDB" id="K0TN23"/>
<comment type="caution">
    <text evidence="1">The sequence shown here is derived from an EMBL/GenBank/DDBJ whole genome shotgun (WGS) entry which is preliminary data.</text>
</comment>
<evidence type="ECO:0000313" key="1">
    <source>
        <dbReference type="EMBL" id="EJK76756.1"/>
    </source>
</evidence>
<reference evidence="1 2" key="1">
    <citation type="journal article" date="2012" name="Genome Biol.">
        <title>Genome and low-iron response of an oceanic diatom adapted to chronic iron limitation.</title>
        <authorList>
            <person name="Lommer M."/>
            <person name="Specht M."/>
            <person name="Roy A.S."/>
            <person name="Kraemer L."/>
            <person name="Andreson R."/>
            <person name="Gutowska M.A."/>
            <person name="Wolf J."/>
            <person name="Bergner S.V."/>
            <person name="Schilhabel M.B."/>
            <person name="Klostermeier U.C."/>
            <person name="Beiko R.G."/>
            <person name="Rosenstiel P."/>
            <person name="Hippler M."/>
            <person name="Laroche J."/>
        </authorList>
    </citation>
    <scope>NUCLEOTIDE SEQUENCE [LARGE SCALE GENOMIC DNA]</scope>
    <source>
        <strain evidence="1 2">CCMP1005</strain>
    </source>
</reference>
<dbReference type="EMBL" id="AGNL01001739">
    <property type="protein sequence ID" value="EJK76756.1"/>
    <property type="molecule type" value="Genomic_DNA"/>
</dbReference>
<dbReference type="OrthoDB" id="48736at2759"/>
<feature type="non-terminal residue" evidence="1">
    <location>
        <position position="109"/>
    </location>
</feature>
<organism evidence="1 2">
    <name type="scientific">Thalassiosira oceanica</name>
    <name type="common">Marine diatom</name>
    <dbReference type="NCBI Taxonomy" id="159749"/>
    <lineage>
        <taxon>Eukaryota</taxon>
        <taxon>Sar</taxon>
        <taxon>Stramenopiles</taxon>
        <taxon>Ochrophyta</taxon>
        <taxon>Bacillariophyta</taxon>
        <taxon>Coscinodiscophyceae</taxon>
        <taxon>Thalassiosirophycidae</taxon>
        <taxon>Thalassiosirales</taxon>
        <taxon>Thalassiosiraceae</taxon>
        <taxon>Thalassiosira</taxon>
    </lineage>
</organism>
<dbReference type="Proteomes" id="UP000266841">
    <property type="component" value="Unassembled WGS sequence"/>
</dbReference>
<protein>
    <submittedName>
        <fullName evidence="1">Uncharacterized protein</fullName>
    </submittedName>
</protein>
<evidence type="ECO:0000313" key="2">
    <source>
        <dbReference type="Proteomes" id="UP000266841"/>
    </source>
</evidence>
<keyword evidence="2" id="KW-1185">Reference proteome</keyword>
<name>K0TN23_THAOC</name>
<gene>
    <name evidence="1" type="ORF">THAOC_01464</name>
</gene>
<sequence>MPLPQASQGPAKQDCLDCRDEWLELEALNPRGITTLAAAFPTYSGDGEMAAGKKKRAFIGNLRPRPNLDERLYHDLFVPHCLAVKNYPGSGITVVSPKTGGHREQTRTP</sequence>